<gene>
    <name evidence="1" type="ORF">DPEC_G00343370</name>
</gene>
<comment type="caution">
    <text evidence="1">The sequence shown here is derived from an EMBL/GenBank/DDBJ whole genome shotgun (WGS) entry which is preliminary data.</text>
</comment>
<protein>
    <submittedName>
        <fullName evidence="1">Uncharacterized protein</fullName>
    </submittedName>
</protein>
<dbReference type="EMBL" id="CM055762">
    <property type="protein sequence ID" value="KAJ7985718.1"/>
    <property type="molecule type" value="Genomic_DNA"/>
</dbReference>
<organism evidence="1 2">
    <name type="scientific">Dallia pectoralis</name>
    <name type="common">Alaska blackfish</name>
    <dbReference type="NCBI Taxonomy" id="75939"/>
    <lineage>
        <taxon>Eukaryota</taxon>
        <taxon>Metazoa</taxon>
        <taxon>Chordata</taxon>
        <taxon>Craniata</taxon>
        <taxon>Vertebrata</taxon>
        <taxon>Euteleostomi</taxon>
        <taxon>Actinopterygii</taxon>
        <taxon>Neopterygii</taxon>
        <taxon>Teleostei</taxon>
        <taxon>Protacanthopterygii</taxon>
        <taxon>Esociformes</taxon>
        <taxon>Umbridae</taxon>
        <taxon>Dallia</taxon>
    </lineage>
</organism>
<evidence type="ECO:0000313" key="1">
    <source>
        <dbReference type="EMBL" id="KAJ7985718.1"/>
    </source>
</evidence>
<proteinExistence type="predicted"/>
<evidence type="ECO:0000313" key="2">
    <source>
        <dbReference type="Proteomes" id="UP001157502"/>
    </source>
</evidence>
<accession>A0ACC2F2T6</accession>
<keyword evidence="2" id="KW-1185">Reference proteome</keyword>
<sequence length="109" mass="11960">MTLGYFFRVFLHCSVLVTGVNCVDAQGYDYHVVQRGKALEEMHIDTGSLLSAPNQLSDSTDPIEDYIMKSTQGSHSAVASRGQTASAHGRPNQTTDQAQFRTTMQFSNS</sequence>
<dbReference type="Proteomes" id="UP001157502">
    <property type="component" value="Chromosome 35"/>
</dbReference>
<name>A0ACC2F2T6_DALPE</name>
<reference evidence="1" key="1">
    <citation type="submission" date="2021-05" db="EMBL/GenBank/DDBJ databases">
        <authorList>
            <person name="Pan Q."/>
            <person name="Jouanno E."/>
            <person name="Zahm M."/>
            <person name="Klopp C."/>
            <person name="Cabau C."/>
            <person name="Louis A."/>
            <person name="Berthelot C."/>
            <person name="Parey E."/>
            <person name="Roest Crollius H."/>
            <person name="Montfort J."/>
            <person name="Robinson-Rechavi M."/>
            <person name="Bouchez O."/>
            <person name="Lampietro C."/>
            <person name="Lopez Roques C."/>
            <person name="Donnadieu C."/>
            <person name="Postlethwait J."/>
            <person name="Bobe J."/>
            <person name="Dillon D."/>
            <person name="Chandos A."/>
            <person name="von Hippel F."/>
            <person name="Guiguen Y."/>
        </authorList>
    </citation>
    <scope>NUCLEOTIDE SEQUENCE</scope>
    <source>
        <strain evidence="1">YG-Jan2019</strain>
    </source>
</reference>